<evidence type="ECO:0000256" key="1">
    <source>
        <dbReference type="ARBA" id="ARBA00009995"/>
    </source>
</evidence>
<dbReference type="Gene3D" id="3.40.50.2000">
    <property type="entry name" value="Glycogen Phosphorylase B"/>
    <property type="match status" value="2"/>
</dbReference>
<dbReference type="PROSITE" id="PS00375">
    <property type="entry name" value="UDPGT"/>
    <property type="match status" value="1"/>
</dbReference>
<protein>
    <recommendedName>
        <fullName evidence="4">Glycosyltransferase</fullName>
        <ecNumber evidence="4">2.4.1.-</ecNumber>
    </recommendedName>
</protein>
<dbReference type="FunFam" id="3.40.50.2000:FF:000108">
    <property type="entry name" value="UDP-glycosyltransferase 83A1"/>
    <property type="match status" value="1"/>
</dbReference>
<dbReference type="InterPro" id="IPR002213">
    <property type="entry name" value="UDP_glucos_trans"/>
</dbReference>
<dbReference type="EMBL" id="LC368275">
    <property type="protein sequence ID" value="BBC62117.1"/>
    <property type="molecule type" value="mRNA"/>
</dbReference>
<dbReference type="PANTHER" id="PTHR11926">
    <property type="entry name" value="GLUCOSYL/GLUCURONOSYL TRANSFERASES"/>
    <property type="match status" value="1"/>
</dbReference>
<comment type="similarity">
    <text evidence="1 3">Belongs to the UDP-glycosyltransferase family.</text>
</comment>
<accession>A0A3B1F029</accession>
<reference evidence="5" key="1">
    <citation type="journal article" date="2018" name="Plant Cell Physiol.">
        <title>Identification and Characterization of Novel Nemophila menziesii Flavone Glucosyltransferases that Catalyze Biosynthesis of Flavone 7,4'-O-Diglucoside, a Key Component of Blue Metalloanthocyanins.</title>
        <authorList>
            <person name="Okitsu N."/>
            <person name="Matsui K."/>
            <person name="Horikawa M."/>
            <person name="Sugahara K."/>
            <person name="Tanaka Y."/>
        </authorList>
    </citation>
    <scope>NUCLEOTIDE SEQUENCE</scope>
    <source>
        <tissue evidence="5">Petal</tissue>
    </source>
</reference>
<dbReference type="FunFam" id="3.40.50.2000:FF:000061">
    <property type="entry name" value="UDP-glycosyltransferase 83A1"/>
    <property type="match status" value="1"/>
</dbReference>
<dbReference type="GO" id="GO:0080043">
    <property type="term" value="F:quercetin 3-O-glucosyltransferase activity"/>
    <property type="evidence" value="ECO:0007669"/>
    <property type="project" value="TreeGrafter"/>
</dbReference>
<dbReference type="AlphaFoldDB" id="A0A3B1F029"/>
<dbReference type="SUPFAM" id="SSF53756">
    <property type="entry name" value="UDP-Glycosyltransferase/glycogen phosphorylase"/>
    <property type="match status" value="1"/>
</dbReference>
<proteinExistence type="evidence at transcript level"/>
<gene>
    <name evidence="5" type="primary">NmGT21</name>
</gene>
<dbReference type="EC" id="2.4.1.-" evidence="4"/>
<keyword evidence="3" id="KW-0328">Glycosyltransferase</keyword>
<organism evidence="5">
    <name type="scientific">Nemophila menziesii</name>
    <name type="common">Baby blue eyes</name>
    <dbReference type="NCBI Taxonomy" id="79376"/>
    <lineage>
        <taxon>Eukaryota</taxon>
        <taxon>Viridiplantae</taxon>
        <taxon>Streptophyta</taxon>
        <taxon>Embryophyta</taxon>
        <taxon>Tracheophyta</taxon>
        <taxon>Spermatophyta</taxon>
        <taxon>Magnoliopsida</taxon>
        <taxon>eudicotyledons</taxon>
        <taxon>Gunneridae</taxon>
        <taxon>Pentapetalae</taxon>
        <taxon>asterids</taxon>
        <taxon>lamiids</taxon>
        <taxon>Boraginales</taxon>
        <taxon>Hydrophyllaceae</taxon>
        <taxon>Nemophila</taxon>
    </lineage>
</organism>
<dbReference type="CDD" id="cd03784">
    <property type="entry name" value="GT1_Gtf-like"/>
    <property type="match status" value="1"/>
</dbReference>
<sequence>MSNPHVLIIPLPAQGHIIPLMELAQNLANNGIKITFVNPEFSHHSMVNALAGKTTLADKIHLVSVPDGLESIEDLQVQGRFFEIVLKVMPEKVEEMIKRINKSEDDKITCVIADHLLGWVQEFATKMKIKRVAFLSPAAATVALEFSIPKLINEGVINSDGTPITNKTCQFEPTMPIMNTSEFNWSSVGNMTDPKFLFNTLLQCSKSVKSADWAICNSSYDLEPGAFALAPEIVPMGPLLASNRLGESVGLFLQEDLTWLEWLDQQPQCSVLYVAFGSTTVFKHTQFQEIAMGLELTNRSFLWVVRPGITDQGIEAYPEGFLNRVGTRGKIVSWALQQKVLSHPSIACFVSHCGWNSTIESVSNGVPIICCPYYADQFINQSYINDIWKIGVKLDKDTQGIITREEIKNKVDQLLDDDMFKDRALRLKEVMMSSISEGGRSHKNFQNFSTWIKGLSSIV</sequence>
<evidence type="ECO:0000256" key="4">
    <source>
        <dbReference type="RuleBase" id="RU362057"/>
    </source>
</evidence>
<dbReference type="InterPro" id="IPR035595">
    <property type="entry name" value="UDP_glycos_trans_CS"/>
</dbReference>
<dbReference type="Pfam" id="PF00201">
    <property type="entry name" value="UDPGT"/>
    <property type="match status" value="1"/>
</dbReference>
<name>A0A3B1F029_NEMME</name>
<keyword evidence="2 3" id="KW-0808">Transferase</keyword>
<dbReference type="PANTHER" id="PTHR11926:SF1555">
    <property type="entry name" value="UDP-GLYCOSYLTRANSFERASE 83A1-LIKE"/>
    <property type="match status" value="1"/>
</dbReference>
<evidence type="ECO:0000256" key="2">
    <source>
        <dbReference type="ARBA" id="ARBA00022679"/>
    </source>
</evidence>
<evidence type="ECO:0000256" key="3">
    <source>
        <dbReference type="RuleBase" id="RU003718"/>
    </source>
</evidence>
<dbReference type="GO" id="GO:0080044">
    <property type="term" value="F:quercetin 7-O-glucosyltransferase activity"/>
    <property type="evidence" value="ECO:0007669"/>
    <property type="project" value="TreeGrafter"/>
</dbReference>
<evidence type="ECO:0000313" key="5">
    <source>
        <dbReference type="EMBL" id="BBC62117.1"/>
    </source>
</evidence>